<sequence>MNRQRTQQVAAVYRVHPDTPPTPNIRVYTRNQPDRFHTLNYTNENVQPLTFPLLFPRGDTGWHPYIPHAINARSRITLCEYYAYRLAVRDREQGFRYARKLTQQYIVNAYVDIESNRLGYIRENQDRIRADQYVGLADYLHRRNLNNDGEERLALGRMIILPSSYIGSPRSQHQNFQDAMAVACKYGNPSLFVTMTTNPNWSEIIDNIPEGQRTADHPLLTARVLGVHLPERQVFTFRPGFEIQALQRNETTQLTAWFALNQAQPAARQYLYTEIPQHYVWQQAQRRWTNRQRGGDKVITRMYSVNFRNMELYCLRTLLLHVRGAQSYEDLRTVDGDVCATFLEACQRRNLMADDAEWRRALREACQRDMPRELRGMFSYLLICDVSDRLALWTEFRPQLIEDFTRNGLDEDEATQRALAHIQSVLTVNGTRLSNFGLPEPRAVAHLADEPIDVRAEREEGERLRNQLNAEQSALFEGVMNAVQHDDAPHRLFFVNAAAGAGKSFVFQTLITSLRGENVTVLALAPTGIAASLLKGGRTIHSRFKLPLDINETTTAGVTPRSSDGRLIRESKLIIIDEISMVTRTVLIILERALRDICADNRPFGNKVVLVGGDFRQTLPVIVGAHRADIVDECVRTSLARFRFACYNLIQNVRAEHDQQQFCNWLLDLGNGILPPYRRTFYGDLIQIPPQCIVDTKEELLDFCLGNLDFDFISNKAVLTPLNITCNELNSHVIERLPGQAKTYMSADSIDITDQPDLEVANYSVEFLNSLNPSGFPPHRLYLKVGAIVVLLRNLDLRQNLCNGTRLLIRVLGSNYIDAERIDPTGRLTGHRVFIPRIDLINGNSTLPFKRRRRQFPVKLAYAMTINKSQGQTFDRVGIVLPSPVFAHGQLYVAFSRAKAFDKVKIFIEQTPTQGNINEAHQDNVYTRNIVYREVL</sequence>
<feature type="domain" description="DNA helicase Pif1-like DEAD-box helicase" evidence="2">
    <location>
        <begin position="467"/>
        <end position="674"/>
    </location>
</feature>
<dbReference type="PANTHER" id="PTHR10492:SF57">
    <property type="entry name" value="ATP-DEPENDENT DNA HELICASE"/>
    <property type="match status" value="1"/>
</dbReference>
<proteinExistence type="inferred from homology"/>
<keyword evidence="1" id="KW-0234">DNA repair</keyword>
<evidence type="ECO:0000259" key="3">
    <source>
        <dbReference type="Pfam" id="PF14214"/>
    </source>
</evidence>
<keyword evidence="1" id="KW-0227">DNA damage</keyword>
<keyword evidence="6" id="KW-1185">Reference proteome</keyword>
<dbReference type="EMBL" id="JAPWTK010000622">
    <property type="protein sequence ID" value="KAJ8937734.1"/>
    <property type="molecule type" value="Genomic_DNA"/>
</dbReference>
<comment type="caution">
    <text evidence="5">The sequence shown here is derived from an EMBL/GenBank/DDBJ whole genome shotgun (WGS) entry which is preliminary data.</text>
</comment>
<keyword evidence="1" id="KW-0233">DNA recombination</keyword>
<dbReference type="FunFam" id="3.40.50.300:FF:002884">
    <property type="entry name" value="ATP-dependent DNA helicase"/>
    <property type="match status" value="1"/>
</dbReference>
<dbReference type="Pfam" id="PF21530">
    <property type="entry name" value="Pif1_2B_dom"/>
    <property type="match status" value="1"/>
</dbReference>
<dbReference type="Proteomes" id="UP001162162">
    <property type="component" value="Unassembled WGS sequence"/>
</dbReference>
<dbReference type="EC" id="5.6.2.3" evidence="1"/>
<reference evidence="5" key="1">
    <citation type="journal article" date="2023" name="Insect Mol. Biol.">
        <title>Genome sequencing provides insights into the evolution of gene families encoding plant cell wall-degrading enzymes in longhorned beetles.</title>
        <authorList>
            <person name="Shin N.R."/>
            <person name="Okamura Y."/>
            <person name="Kirsch R."/>
            <person name="Pauchet Y."/>
        </authorList>
    </citation>
    <scope>NUCLEOTIDE SEQUENCE</scope>
    <source>
        <strain evidence="5">AMC_N1</strain>
    </source>
</reference>
<keyword evidence="1" id="KW-0347">Helicase</keyword>
<feature type="domain" description="Helitron helicase-like" evidence="3">
    <location>
        <begin position="81"/>
        <end position="224"/>
    </location>
</feature>
<keyword evidence="1" id="KW-0067">ATP-binding</keyword>
<keyword evidence="1" id="KW-0547">Nucleotide-binding</keyword>
<evidence type="ECO:0000256" key="1">
    <source>
        <dbReference type="RuleBase" id="RU363044"/>
    </source>
</evidence>
<comment type="cofactor">
    <cofactor evidence="1">
        <name>Mg(2+)</name>
        <dbReference type="ChEBI" id="CHEBI:18420"/>
    </cofactor>
</comment>
<evidence type="ECO:0000259" key="4">
    <source>
        <dbReference type="Pfam" id="PF21530"/>
    </source>
</evidence>
<dbReference type="GO" id="GO:0006310">
    <property type="term" value="P:DNA recombination"/>
    <property type="evidence" value="ECO:0007669"/>
    <property type="project" value="UniProtKB-KW"/>
</dbReference>
<name>A0AAV8XGL6_9CUCU</name>
<dbReference type="PANTHER" id="PTHR10492">
    <property type="match status" value="1"/>
</dbReference>
<accession>A0AAV8XGL6</accession>
<dbReference type="SUPFAM" id="SSF52540">
    <property type="entry name" value="P-loop containing nucleoside triphosphate hydrolases"/>
    <property type="match status" value="2"/>
</dbReference>
<protein>
    <recommendedName>
        <fullName evidence="1">ATP-dependent DNA helicase</fullName>
        <ecNumber evidence="1">5.6.2.3</ecNumber>
    </recommendedName>
</protein>
<keyword evidence="1" id="KW-0378">Hydrolase</keyword>
<dbReference type="GO" id="GO:0000723">
    <property type="term" value="P:telomere maintenance"/>
    <property type="evidence" value="ECO:0007669"/>
    <property type="project" value="InterPro"/>
</dbReference>
<dbReference type="GO" id="GO:0006281">
    <property type="term" value="P:DNA repair"/>
    <property type="evidence" value="ECO:0007669"/>
    <property type="project" value="UniProtKB-KW"/>
</dbReference>
<dbReference type="InterPro" id="IPR027417">
    <property type="entry name" value="P-loop_NTPase"/>
</dbReference>
<dbReference type="GO" id="GO:0043139">
    <property type="term" value="F:5'-3' DNA helicase activity"/>
    <property type="evidence" value="ECO:0007669"/>
    <property type="project" value="UniProtKB-EC"/>
</dbReference>
<dbReference type="InterPro" id="IPR010285">
    <property type="entry name" value="DNA_helicase_pif1-like_DEAD"/>
</dbReference>
<evidence type="ECO:0000313" key="6">
    <source>
        <dbReference type="Proteomes" id="UP001162162"/>
    </source>
</evidence>
<dbReference type="AlphaFoldDB" id="A0AAV8XGL6"/>
<dbReference type="Pfam" id="PF05970">
    <property type="entry name" value="PIF1"/>
    <property type="match status" value="1"/>
</dbReference>
<dbReference type="InterPro" id="IPR049163">
    <property type="entry name" value="Pif1-like_2B_dom"/>
</dbReference>
<dbReference type="GO" id="GO:0016787">
    <property type="term" value="F:hydrolase activity"/>
    <property type="evidence" value="ECO:0007669"/>
    <property type="project" value="UniProtKB-KW"/>
</dbReference>
<evidence type="ECO:0000313" key="5">
    <source>
        <dbReference type="EMBL" id="KAJ8937734.1"/>
    </source>
</evidence>
<comment type="similarity">
    <text evidence="1">Belongs to the helicase family.</text>
</comment>
<comment type="catalytic activity">
    <reaction evidence="1">
        <text>ATP + H2O = ADP + phosphate + H(+)</text>
        <dbReference type="Rhea" id="RHEA:13065"/>
        <dbReference type="ChEBI" id="CHEBI:15377"/>
        <dbReference type="ChEBI" id="CHEBI:15378"/>
        <dbReference type="ChEBI" id="CHEBI:30616"/>
        <dbReference type="ChEBI" id="CHEBI:43474"/>
        <dbReference type="ChEBI" id="CHEBI:456216"/>
        <dbReference type="EC" id="5.6.2.3"/>
    </reaction>
</comment>
<dbReference type="Gene3D" id="3.40.50.300">
    <property type="entry name" value="P-loop containing nucleotide triphosphate hydrolases"/>
    <property type="match status" value="2"/>
</dbReference>
<dbReference type="InterPro" id="IPR025476">
    <property type="entry name" value="Helitron_helicase-like"/>
</dbReference>
<organism evidence="5 6">
    <name type="scientific">Aromia moschata</name>
    <dbReference type="NCBI Taxonomy" id="1265417"/>
    <lineage>
        <taxon>Eukaryota</taxon>
        <taxon>Metazoa</taxon>
        <taxon>Ecdysozoa</taxon>
        <taxon>Arthropoda</taxon>
        <taxon>Hexapoda</taxon>
        <taxon>Insecta</taxon>
        <taxon>Pterygota</taxon>
        <taxon>Neoptera</taxon>
        <taxon>Endopterygota</taxon>
        <taxon>Coleoptera</taxon>
        <taxon>Polyphaga</taxon>
        <taxon>Cucujiformia</taxon>
        <taxon>Chrysomeloidea</taxon>
        <taxon>Cerambycidae</taxon>
        <taxon>Cerambycinae</taxon>
        <taxon>Callichromatini</taxon>
        <taxon>Aromia</taxon>
    </lineage>
</organism>
<evidence type="ECO:0000259" key="2">
    <source>
        <dbReference type="Pfam" id="PF05970"/>
    </source>
</evidence>
<dbReference type="CDD" id="cd18809">
    <property type="entry name" value="SF1_C_RecD"/>
    <property type="match status" value="1"/>
</dbReference>
<gene>
    <name evidence="5" type="ORF">NQ318_009144</name>
</gene>
<dbReference type="GO" id="GO:0005524">
    <property type="term" value="F:ATP binding"/>
    <property type="evidence" value="ECO:0007669"/>
    <property type="project" value="UniProtKB-KW"/>
</dbReference>
<feature type="domain" description="DNA helicase Pif1-like 2B" evidence="4">
    <location>
        <begin position="766"/>
        <end position="811"/>
    </location>
</feature>
<dbReference type="Pfam" id="PF14214">
    <property type="entry name" value="Helitron_like_N"/>
    <property type="match status" value="1"/>
</dbReference>